<evidence type="ECO:0000256" key="5">
    <source>
        <dbReference type="ARBA" id="ARBA00022777"/>
    </source>
</evidence>
<dbReference type="PROSITE" id="PS00108">
    <property type="entry name" value="PROTEIN_KINASE_ST"/>
    <property type="match status" value="1"/>
</dbReference>
<organism evidence="9 10">
    <name type="scientific">Planosporangium thailandense</name>
    <dbReference type="NCBI Taxonomy" id="765197"/>
    <lineage>
        <taxon>Bacteria</taxon>
        <taxon>Bacillati</taxon>
        <taxon>Actinomycetota</taxon>
        <taxon>Actinomycetes</taxon>
        <taxon>Micromonosporales</taxon>
        <taxon>Micromonosporaceae</taxon>
        <taxon>Planosporangium</taxon>
    </lineage>
</organism>
<dbReference type="InterPro" id="IPR011009">
    <property type="entry name" value="Kinase-like_dom_sf"/>
</dbReference>
<dbReference type="RefSeq" id="WP_167926146.1">
    <property type="nucleotide sequence ID" value="NZ_JAATVY010000010.1"/>
</dbReference>
<dbReference type="SUPFAM" id="SSF48452">
    <property type="entry name" value="TPR-like"/>
    <property type="match status" value="1"/>
</dbReference>
<comment type="caution">
    <text evidence="9">The sequence shown here is derived from an EMBL/GenBank/DDBJ whole genome shotgun (WGS) entry which is preliminary data.</text>
</comment>
<dbReference type="Pfam" id="PF00069">
    <property type="entry name" value="Pkinase"/>
    <property type="match status" value="1"/>
</dbReference>
<dbReference type="Gene3D" id="1.10.510.10">
    <property type="entry name" value="Transferase(Phosphotransferase) domain 1"/>
    <property type="match status" value="1"/>
</dbReference>
<dbReference type="InterPro" id="IPR011990">
    <property type="entry name" value="TPR-like_helical_dom_sf"/>
</dbReference>
<evidence type="ECO:0000256" key="2">
    <source>
        <dbReference type="ARBA" id="ARBA00022527"/>
    </source>
</evidence>
<evidence type="ECO:0000256" key="1">
    <source>
        <dbReference type="ARBA" id="ARBA00012513"/>
    </source>
</evidence>
<gene>
    <name evidence="9" type="ORF">HC031_16190</name>
</gene>
<evidence type="ECO:0000256" key="4">
    <source>
        <dbReference type="ARBA" id="ARBA00022741"/>
    </source>
</evidence>
<evidence type="ECO:0000313" key="10">
    <source>
        <dbReference type="Proteomes" id="UP000722989"/>
    </source>
</evidence>
<dbReference type="SUPFAM" id="SSF56112">
    <property type="entry name" value="Protein kinase-like (PK-like)"/>
    <property type="match status" value="1"/>
</dbReference>
<dbReference type="EC" id="2.7.11.1" evidence="1"/>
<dbReference type="Gene3D" id="1.25.40.10">
    <property type="entry name" value="Tetratricopeptide repeat domain"/>
    <property type="match status" value="1"/>
</dbReference>
<protein>
    <recommendedName>
        <fullName evidence="1">non-specific serine/threonine protein kinase</fullName>
        <ecNumber evidence="1">2.7.11.1</ecNumber>
    </recommendedName>
</protein>
<feature type="binding site" evidence="7">
    <location>
        <position position="40"/>
    </location>
    <ligand>
        <name>ATP</name>
        <dbReference type="ChEBI" id="CHEBI:30616"/>
    </ligand>
</feature>
<dbReference type="PROSITE" id="PS50011">
    <property type="entry name" value="PROTEIN_KINASE_DOM"/>
    <property type="match status" value="1"/>
</dbReference>
<evidence type="ECO:0000256" key="6">
    <source>
        <dbReference type="ARBA" id="ARBA00022840"/>
    </source>
</evidence>
<dbReference type="SMART" id="SM00220">
    <property type="entry name" value="S_TKc"/>
    <property type="match status" value="1"/>
</dbReference>
<reference evidence="9 10" key="1">
    <citation type="submission" date="2020-03" db="EMBL/GenBank/DDBJ databases">
        <title>WGS of the type strain of Planosporangium spp.</title>
        <authorList>
            <person name="Thawai C."/>
        </authorList>
    </citation>
    <scope>NUCLEOTIDE SEQUENCE [LARGE SCALE GENOMIC DNA]</scope>
    <source>
        <strain evidence="9 10">TBRC 5610</strain>
    </source>
</reference>
<evidence type="ECO:0000256" key="3">
    <source>
        <dbReference type="ARBA" id="ARBA00022679"/>
    </source>
</evidence>
<dbReference type="GO" id="GO:0004674">
    <property type="term" value="F:protein serine/threonine kinase activity"/>
    <property type="evidence" value="ECO:0007669"/>
    <property type="project" value="UniProtKB-KW"/>
</dbReference>
<dbReference type="Proteomes" id="UP000722989">
    <property type="component" value="Unassembled WGS sequence"/>
</dbReference>
<keyword evidence="10" id="KW-1185">Reference proteome</keyword>
<feature type="domain" description="Protein kinase" evidence="8">
    <location>
        <begin position="11"/>
        <end position="277"/>
    </location>
</feature>
<keyword evidence="2 9" id="KW-0723">Serine/threonine-protein kinase</keyword>
<evidence type="ECO:0000256" key="7">
    <source>
        <dbReference type="PROSITE-ProRule" id="PRU10141"/>
    </source>
</evidence>
<dbReference type="Gene3D" id="3.30.200.20">
    <property type="entry name" value="Phosphorylase Kinase, domain 1"/>
    <property type="match status" value="1"/>
</dbReference>
<keyword evidence="5 9" id="KW-0418">Kinase</keyword>
<keyword evidence="4 7" id="KW-0547">Nucleotide-binding</keyword>
<name>A0ABX0XYW7_9ACTN</name>
<dbReference type="EMBL" id="JAATVY010000010">
    <property type="protein sequence ID" value="NJC71241.1"/>
    <property type="molecule type" value="Genomic_DNA"/>
</dbReference>
<evidence type="ECO:0000313" key="9">
    <source>
        <dbReference type="EMBL" id="NJC71241.1"/>
    </source>
</evidence>
<keyword evidence="6 7" id="KW-0067">ATP-binding</keyword>
<dbReference type="PANTHER" id="PTHR43289:SF6">
    <property type="entry name" value="SERINE_THREONINE-PROTEIN KINASE NEKL-3"/>
    <property type="match status" value="1"/>
</dbReference>
<sequence>MQAGTRVGDRYELTYPVGRGGMGEVWAGYDEKLDRPVAVKVLHQVAVAEADRDTTVERFMREARVTARLDHPGVPNVHDVGFHGDDIYIVMQLVPGVVLADLVAERGQLPVPWCAAIGAQICSVLAAAHADSLVHRDLKPQNVIVTPAGTVKVLDFGIAALLGPADVPRLTVTGETLGTPTYMAPEQALGGAVGPRADLYALGCVLYELLVGEPPYQAETALGMLHCHLNDPVPLVSDHRADVPEGLVKLVVRLLAKDPQDRPESAAEVYELLTPWAAAEIGVADRVATAGADGTGADPTTPYRYPFGPLPRRKAVAPTKVDATRTPVPTIEELQDVRDRAAALAEEERFSQAADALGGAVRSALAAYGAKHPKILDARLDLASMLLLAGDYRRALPEFQRLAGDLAERVGPDDELVWYCRQQAATCQAELGEATEALRSLRALLADQQRVLGATAPETYPLRHEIALLTAGVGDVQDARRQLQELLAYVHRVQGPDSPDGSDIEALLAHLDRLERGERGPK</sequence>
<dbReference type="InterPro" id="IPR000719">
    <property type="entry name" value="Prot_kinase_dom"/>
</dbReference>
<evidence type="ECO:0000259" key="8">
    <source>
        <dbReference type="PROSITE" id="PS50011"/>
    </source>
</evidence>
<dbReference type="InterPro" id="IPR008271">
    <property type="entry name" value="Ser/Thr_kinase_AS"/>
</dbReference>
<keyword evidence="3" id="KW-0808">Transferase</keyword>
<proteinExistence type="predicted"/>
<dbReference type="PROSITE" id="PS00107">
    <property type="entry name" value="PROTEIN_KINASE_ATP"/>
    <property type="match status" value="1"/>
</dbReference>
<dbReference type="InterPro" id="IPR017441">
    <property type="entry name" value="Protein_kinase_ATP_BS"/>
</dbReference>
<dbReference type="PANTHER" id="PTHR43289">
    <property type="entry name" value="MITOGEN-ACTIVATED PROTEIN KINASE KINASE KINASE 20-RELATED"/>
    <property type="match status" value="1"/>
</dbReference>
<dbReference type="CDD" id="cd14014">
    <property type="entry name" value="STKc_PknB_like"/>
    <property type="match status" value="1"/>
</dbReference>
<accession>A0ABX0XYW7</accession>